<reference evidence="3" key="1">
    <citation type="submission" date="2020-12" db="EMBL/GenBank/DDBJ databases">
        <authorList>
            <person name="Iha C."/>
        </authorList>
    </citation>
    <scope>NUCLEOTIDE SEQUENCE</scope>
</reference>
<sequence length="361" mass="40306">MASKLTLMRRLALQQARSLLYELPCFMLLELPGRPHVVYELRDYSQQDAEAGSEVARHDLPFLFRPFEVGQAPPPKERGGLEAPRDSTIHEYLNWTVTAQALVREDNLTTRPDTRPRRQDFTGFRVIVLLPRLRPGWPAPGAYETEQPKPCEELGGPKNPLPGLLTNGKAVCAATIRCGRGYIEIPFFATKESRRGRGFGRCLLEAIEEVARVVGVSKLLLCSTDDAGTIATWRHLGFRETGDGELMGWGICWGDLLHMTNTTQMVKILDPPKRWKSLVVRHQHFAQRAYYPGAEPAPRVGWKRRIEQRDMGADEEEEEEEEKEGEGGADETDGAAGGEENGGTGEGEISPRRSKTSNTNS</sequence>
<evidence type="ECO:0000313" key="3">
    <source>
        <dbReference type="EMBL" id="CAD7697728.1"/>
    </source>
</evidence>
<dbReference type="OrthoDB" id="429143at2759"/>
<feature type="compositionally biased region" description="Acidic residues" evidence="1">
    <location>
        <begin position="313"/>
        <end position="333"/>
    </location>
</feature>
<dbReference type="InterPro" id="IPR000182">
    <property type="entry name" value="GNAT_dom"/>
</dbReference>
<dbReference type="AlphaFoldDB" id="A0A8S1IRG8"/>
<dbReference type="CDD" id="cd04301">
    <property type="entry name" value="NAT_SF"/>
    <property type="match status" value="1"/>
</dbReference>
<feature type="domain" description="N-acetyltransferase" evidence="2">
    <location>
        <begin position="101"/>
        <end position="270"/>
    </location>
</feature>
<dbReference type="SUPFAM" id="SSF55729">
    <property type="entry name" value="Acyl-CoA N-acyltransferases (Nat)"/>
    <property type="match status" value="1"/>
</dbReference>
<evidence type="ECO:0000259" key="2">
    <source>
        <dbReference type="PROSITE" id="PS51186"/>
    </source>
</evidence>
<accession>A0A8S1IRG8</accession>
<dbReference type="EMBL" id="CAJHUC010000704">
    <property type="protein sequence ID" value="CAD7697728.1"/>
    <property type="molecule type" value="Genomic_DNA"/>
</dbReference>
<proteinExistence type="predicted"/>
<dbReference type="PROSITE" id="PS51186">
    <property type="entry name" value="GNAT"/>
    <property type="match status" value="1"/>
</dbReference>
<dbReference type="Proteomes" id="UP000708148">
    <property type="component" value="Unassembled WGS sequence"/>
</dbReference>
<protein>
    <recommendedName>
        <fullName evidence="2">N-acetyltransferase domain-containing protein</fullName>
    </recommendedName>
</protein>
<dbReference type="InterPro" id="IPR016181">
    <property type="entry name" value="Acyl_CoA_acyltransferase"/>
</dbReference>
<dbReference type="GO" id="GO:0016747">
    <property type="term" value="F:acyltransferase activity, transferring groups other than amino-acyl groups"/>
    <property type="evidence" value="ECO:0007669"/>
    <property type="project" value="InterPro"/>
</dbReference>
<evidence type="ECO:0000256" key="1">
    <source>
        <dbReference type="SAM" id="MobiDB-lite"/>
    </source>
</evidence>
<organism evidence="3 4">
    <name type="scientific">Ostreobium quekettii</name>
    <dbReference type="NCBI Taxonomy" id="121088"/>
    <lineage>
        <taxon>Eukaryota</taxon>
        <taxon>Viridiplantae</taxon>
        <taxon>Chlorophyta</taxon>
        <taxon>core chlorophytes</taxon>
        <taxon>Ulvophyceae</taxon>
        <taxon>TCBD clade</taxon>
        <taxon>Bryopsidales</taxon>
        <taxon>Ostreobineae</taxon>
        <taxon>Ostreobiaceae</taxon>
        <taxon>Ostreobium</taxon>
    </lineage>
</organism>
<feature type="compositionally biased region" description="Gly residues" evidence="1">
    <location>
        <begin position="335"/>
        <end position="346"/>
    </location>
</feature>
<dbReference type="Pfam" id="PF23209">
    <property type="entry name" value="IDM1_C"/>
    <property type="match status" value="1"/>
</dbReference>
<dbReference type="InterPro" id="IPR056511">
    <property type="entry name" value="IDM1_C"/>
</dbReference>
<comment type="caution">
    <text evidence="3">The sequence shown here is derived from an EMBL/GenBank/DDBJ whole genome shotgun (WGS) entry which is preliminary data.</text>
</comment>
<keyword evidence="4" id="KW-1185">Reference proteome</keyword>
<evidence type="ECO:0000313" key="4">
    <source>
        <dbReference type="Proteomes" id="UP000708148"/>
    </source>
</evidence>
<name>A0A8S1IRG8_9CHLO</name>
<gene>
    <name evidence="3" type="ORF">OSTQU699_LOCUS3089</name>
</gene>
<dbReference type="Gene3D" id="3.40.630.30">
    <property type="match status" value="1"/>
</dbReference>
<feature type="region of interest" description="Disordered" evidence="1">
    <location>
        <begin position="302"/>
        <end position="361"/>
    </location>
</feature>